<dbReference type="PANTHER" id="PTHR41775">
    <property type="entry name" value="SECRETED PROTEIN-RELATED"/>
    <property type="match status" value="1"/>
</dbReference>
<feature type="region of interest" description="Disordered" evidence="1">
    <location>
        <begin position="20"/>
        <end position="49"/>
    </location>
</feature>
<dbReference type="Proteomes" id="UP001596083">
    <property type="component" value="Unassembled WGS sequence"/>
</dbReference>
<dbReference type="RefSeq" id="WP_390317386.1">
    <property type="nucleotide sequence ID" value="NZ_JBHSPB010000010.1"/>
</dbReference>
<sequence>MKALAIAVMVITTLALTAPAPSQADPADAGDAGEATGSPATDGRRPSGPCALASVTPGVSEAAHTPAGYARSTGTVRAITFLVDFPDAPARSTPQERYGEFFPAVADFYRTSSYGRLDYRSTPVLRWIRMSRPYAAYRIERGTPFDASRDDGYHALSKEILAAVDGTVDLRRYDLVNVLLAPEAGPPATEDVRSVTFAGAPTGLAAADGTPFKNVSFIWSRQTGDSPFRVLNHENAHSFGLPDLYFTGGVRQKTPVGHWDLMDEDWGPSNDFLAWHKWKLGWLAPGQVHCLNAPGRRELTLTPTSVPDGTKLAVVPLSATRAVTVEARAPGPLDHVVCRPGVLVSTVATDVASGAGPVRTLDATPGSHGCHTSDPNLNAGLSDAPYVAGERCAVAGVTVEVLGTDAAGRWRVAVTRGA</sequence>
<keyword evidence="3" id="KW-0378">Hydrolase</keyword>
<keyword evidence="2" id="KW-0732">Signal</keyword>
<evidence type="ECO:0000313" key="3">
    <source>
        <dbReference type="EMBL" id="MFC5722025.1"/>
    </source>
</evidence>
<dbReference type="PANTHER" id="PTHR41775:SF1">
    <property type="entry name" value="PEPTIDASE M6-LIKE DOMAIN-CONTAINING PROTEIN"/>
    <property type="match status" value="1"/>
</dbReference>
<evidence type="ECO:0000313" key="4">
    <source>
        <dbReference type="Proteomes" id="UP001596083"/>
    </source>
</evidence>
<keyword evidence="3" id="KW-0482">Metalloprotease</keyword>
<feature type="chain" id="PRO_5045063316" evidence="2">
    <location>
        <begin position="25"/>
        <end position="418"/>
    </location>
</feature>
<dbReference type="InterPro" id="IPR008757">
    <property type="entry name" value="Peptidase_M6-like_domain"/>
</dbReference>
<feature type="compositionally biased region" description="Low complexity" evidence="1">
    <location>
        <begin position="20"/>
        <end position="37"/>
    </location>
</feature>
<gene>
    <name evidence="3" type="ORF">ACFP1Z_17815</name>
</gene>
<organism evidence="3 4">
    <name type="scientific">Streptomyces gamaensis</name>
    <dbReference type="NCBI Taxonomy" id="1763542"/>
    <lineage>
        <taxon>Bacteria</taxon>
        <taxon>Bacillati</taxon>
        <taxon>Actinomycetota</taxon>
        <taxon>Actinomycetes</taxon>
        <taxon>Kitasatosporales</taxon>
        <taxon>Streptomycetaceae</taxon>
        <taxon>Streptomyces</taxon>
    </lineage>
</organism>
<protein>
    <submittedName>
        <fullName evidence="3">M6 family metalloprotease domain-containing protein</fullName>
    </submittedName>
</protein>
<accession>A0ABW0Z6H9</accession>
<evidence type="ECO:0000256" key="1">
    <source>
        <dbReference type="SAM" id="MobiDB-lite"/>
    </source>
</evidence>
<keyword evidence="4" id="KW-1185">Reference proteome</keyword>
<dbReference type="NCBIfam" id="TIGR03296">
    <property type="entry name" value="M6dom_TIGR03296"/>
    <property type="match status" value="1"/>
</dbReference>
<evidence type="ECO:0000256" key="2">
    <source>
        <dbReference type="SAM" id="SignalP"/>
    </source>
</evidence>
<name>A0ABW0Z6H9_9ACTN</name>
<dbReference type="EMBL" id="JBHSPB010000010">
    <property type="protein sequence ID" value="MFC5722025.1"/>
    <property type="molecule type" value="Genomic_DNA"/>
</dbReference>
<keyword evidence="3" id="KW-0645">Protease</keyword>
<reference evidence="4" key="1">
    <citation type="journal article" date="2019" name="Int. J. Syst. Evol. Microbiol.">
        <title>The Global Catalogue of Microorganisms (GCM) 10K type strain sequencing project: providing services to taxonomists for standard genome sequencing and annotation.</title>
        <authorList>
            <consortium name="The Broad Institute Genomics Platform"/>
            <consortium name="The Broad Institute Genome Sequencing Center for Infectious Disease"/>
            <person name="Wu L."/>
            <person name="Ma J."/>
        </authorList>
    </citation>
    <scope>NUCLEOTIDE SEQUENCE [LARGE SCALE GENOMIC DNA]</scope>
    <source>
        <strain evidence="4">CGMCC 4.7304</strain>
    </source>
</reference>
<comment type="caution">
    <text evidence="3">The sequence shown here is derived from an EMBL/GenBank/DDBJ whole genome shotgun (WGS) entry which is preliminary data.</text>
</comment>
<proteinExistence type="predicted"/>
<feature type="signal peptide" evidence="2">
    <location>
        <begin position="1"/>
        <end position="24"/>
    </location>
</feature>
<dbReference type="GO" id="GO:0008237">
    <property type="term" value="F:metallopeptidase activity"/>
    <property type="evidence" value="ECO:0007669"/>
    <property type="project" value="UniProtKB-KW"/>
</dbReference>